<accession>A0A2J6TTG6</accession>
<dbReference type="Pfam" id="PF00004">
    <property type="entry name" value="AAA"/>
    <property type="match status" value="1"/>
</dbReference>
<dbReference type="GO" id="GO:0005524">
    <property type="term" value="F:ATP binding"/>
    <property type="evidence" value="ECO:0007669"/>
    <property type="project" value="InterPro"/>
</dbReference>
<dbReference type="Proteomes" id="UP000235371">
    <property type="component" value="Unassembled WGS sequence"/>
</dbReference>
<dbReference type="InterPro" id="IPR003593">
    <property type="entry name" value="AAA+_ATPase"/>
</dbReference>
<dbReference type="GeneID" id="36581950"/>
<protein>
    <submittedName>
        <fullName evidence="3">P-loop containing nucleoside triphosphate hydrolase protein</fullName>
    </submittedName>
</protein>
<keyword evidence="3" id="KW-0378">Hydrolase</keyword>
<dbReference type="AlphaFoldDB" id="A0A2J6TTG6"/>
<organism evidence="3 4">
    <name type="scientific">Hyaloscypha bicolor E</name>
    <dbReference type="NCBI Taxonomy" id="1095630"/>
    <lineage>
        <taxon>Eukaryota</taxon>
        <taxon>Fungi</taxon>
        <taxon>Dikarya</taxon>
        <taxon>Ascomycota</taxon>
        <taxon>Pezizomycotina</taxon>
        <taxon>Leotiomycetes</taxon>
        <taxon>Helotiales</taxon>
        <taxon>Hyaloscyphaceae</taxon>
        <taxon>Hyaloscypha</taxon>
        <taxon>Hyaloscypha bicolor</taxon>
    </lineage>
</organism>
<dbReference type="Gene3D" id="3.40.50.300">
    <property type="entry name" value="P-loop containing nucleotide triphosphate hydrolases"/>
    <property type="match status" value="1"/>
</dbReference>
<name>A0A2J6TTG6_9HELO</name>
<reference evidence="3 4" key="1">
    <citation type="submission" date="2016-04" db="EMBL/GenBank/DDBJ databases">
        <title>A degradative enzymes factory behind the ericoid mycorrhizal symbiosis.</title>
        <authorList>
            <consortium name="DOE Joint Genome Institute"/>
            <person name="Martino E."/>
            <person name="Morin E."/>
            <person name="Grelet G."/>
            <person name="Kuo A."/>
            <person name="Kohler A."/>
            <person name="Daghino S."/>
            <person name="Barry K."/>
            <person name="Choi C."/>
            <person name="Cichocki N."/>
            <person name="Clum A."/>
            <person name="Copeland A."/>
            <person name="Hainaut M."/>
            <person name="Haridas S."/>
            <person name="Labutti K."/>
            <person name="Lindquist E."/>
            <person name="Lipzen A."/>
            <person name="Khouja H.-R."/>
            <person name="Murat C."/>
            <person name="Ohm R."/>
            <person name="Olson A."/>
            <person name="Spatafora J."/>
            <person name="Veneault-Fourrey C."/>
            <person name="Henrissat B."/>
            <person name="Grigoriev I."/>
            <person name="Martin F."/>
            <person name="Perotto S."/>
        </authorList>
    </citation>
    <scope>NUCLEOTIDE SEQUENCE [LARGE SCALE GENOMIC DNA]</scope>
    <source>
        <strain evidence="3 4">E</strain>
    </source>
</reference>
<dbReference type="InterPro" id="IPR003959">
    <property type="entry name" value="ATPase_AAA_core"/>
</dbReference>
<evidence type="ECO:0000259" key="2">
    <source>
        <dbReference type="SMART" id="SM00382"/>
    </source>
</evidence>
<dbReference type="PANTHER" id="PTHR23070">
    <property type="entry name" value="BCS1 AAA-TYPE ATPASE"/>
    <property type="match status" value="1"/>
</dbReference>
<dbReference type="EMBL" id="KZ613745">
    <property type="protein sequence ID" value="PMD66310.1"/>
    <property type="molecule type" value="Genomic_DNA"/>
</dbReference>
<feature type="domain" description="AAA+ ATPase" evidence="2">
    <location>
        <begin position="8"/>
        <end position="115"/>
    </location>
</feature>
<dbReference type="RefSeq" id="XP_024743214.1">
    <property type="nucleotide sequence ID" value="XM_024873870.1"/>
</dbReference>
<proteinExistence type="inferred from homology"/>
<dbReference type="OrthoDB" id="3558415at2759"/>
<dbReference type="InterPro" id="IPR027417">
    <property type="entry name" value="P-loop_NTPase"/>
</dbReference>
<evidence type="ECO:0000256" key="1">
    <source>
        <dbReference type="ARBA" id="ARBA00007448"/>
    </source>
</evidence>
<dbReference type="SMART" id="SM00382">
    <property type="entry name" value="AAA"/>
    <property type="match status" value="1"/>
</dbReference>
<sequence>YSNYNNPYRRGYLLYGPPGTGKSSLSSAITSYFGLNIYILSLSTISEANLKSLFNKLPSHYIILLEDINTISSNRDTKTEDSRQIVIGSLSRISKSAALIRPGRIDKKVELGLADHKITADLFCLIFKPREEAERVKRLVKGFTTKVPELKFSLAEIFLFLLEYRKLPEGAINNMEQLISKPIKAKSKPPRISEDTKPEDT</sequence>
<evidence type="ECO:0000313" key="3">
    <source>
        <dbReference type="EMBL" id="PMD66310.1"/>
    </source>
</evidence>
<comment type="similarity">
    <text evidence="1">Belongs to the AAA ATPase family. BCS1 subfamily.</text>
</comment>
<dbReference type="InParanoid" id="A0A2J6TTG6"/>
<dbReference type="InterPro" id="IPR050747">
    <property type="entry name" value="Mitochondrial_chaperone_BCS1"/>
</dbReference>
<keyword evidence="4" id="KW-1185">Reference proteome</keyword>
<feature type="non-terminal residue" evidence="3">
    <location>
        <position position="1"/>
    </location>
</feature>
<dbReference type="STRING" id="1095630.A0A2J6TTG6"/>
<gene>
    <name evidence="3" type="ORF">K444DRAFT_518508</name>
</gene>
<dbReference type="SUPFAM" id="SSF52540">
    <property type="entry name" value="P-loop containing nucleoside triphosphate hydrolases"/>
    <property type="match status" value="1"/>
</dbReference>
<evidence type="ECO:0000313" key="4">
    <source>
        <dbReference type="Proteomes" id="UP000235371"/>
    </source>
</evidence>
<dbReference type="GO" id="GO:0016887">
    <property type="term" value="F:ATP hydrolysis activity"/>
    <property type="evidence" value="ECO:0007669"/>
    <property type="project" value="InterPro"/>
</dbReference>